<accession>A0ABP6Q8A0</accession>
<sequence length="81" mass="8933">MHTAETLAIALGEALLSTLGSRGLHVSPRRRDRILACREPSCLRTWLDRAGSAVTLSEVFHDDLSAWSSPRHPRNRGEEAA</sequence>
<reference evidence="2" key="1">
    <citation type="journal article" date="2019" name="Int. J. Syst. Evol. Microbiol.">
        <title>The Global Catalogue of Microorganisms (GCM) 10K type strain sequencing project: providing services to taxonomists for standard genome sequencing and annotation.</title>
        <authorList>
            <consortium name="The Broad Institute Genomics Platform"/>
            <consortium name="The Broad Institute Genome Sequencing Center for Infectious Disease"/>
            <person name="Wu L."/>
            <person name="Ma J."/>
        </authorList>
    </citation>
    <scope>NUCLEOTIDE SEQUENCE [LARGE SCALE GENOMIC DNA]</scope>
    <source>
        <strain evidence="2">JCM 9377</strain>
    </source>
</reference>
<evidence type="ECO:0000313" key="2">
    <source>
        <dbReference type="Proteomes" id="UP001501237"/>
    </source>
</evidence>
<dbReference type="RefSeq" id="WP_344828030.1">
    <property type="nucleotide sequence ID" value="NZ_BAAAUV010000006.1"/>
</dbReference>
<evidence type="ECO:0000313" key="1">
    <source>
        <dbReference type="EMBL" id="GAA3211104.1"/>
    </source>
</evidence>
<name>A0ABP6Q8A0_9ACTN</name>
<protein>
    <submittedName>
        <fullName evidence="1">Uncharacterized protein</fullName>
    </submittedName>
</protein>
<proteinExistence type="predicted"/>
<organism evidence="1 2">
    <name type="scientific">Actinocorallia longicatena</name>
    <dbReference type="NCBI Taxonomy" id="111803"/>
    <lineage>
        <taxon>Bacteria</taxon>
        <taxon>Bacillati</taxon>
        <taxon>Actinomycetota</taxon>
        <taxon>Actinomycetes</taxon>
        <taxon>Streptosporangiales</taxon>
        <taxon>Thermomonosporaceae</taxon>
        <taxon>Actinocorallia</taxon>
    </lineage>
</organism>
<gene>
    <name evidence="1" type="ORF">GCM10010468_29550</name>
</gene>
<comment type="caution">
    <text evidence="1">The sequence shown here is derived from an EMBL/GenBank/DDBJ whole genome shotgun (WGS) entry which is preliminary data.</text>
</comment>
<dbReference type="EMBL" id="BAAAUV010000006">
    <property type="protein sequence ID" value="GAA3211104.1"/>
    <property type="molecule type" value="Genomic_DNA"/>
</dbReference>
<keyword evidence="2" id="KW-1185">Reference proteome</keyword>
<dbReference type="Proteomes" id="UP001501237">
    <property type="component" value="Unassembled WGS sequence"/>
</dbReference>